<evidence type="ECO:0000259" key="1">
    <source>
        <dbReference type="PROSITE" id="PS50883"/>
    </source>
</evidence>
<name>A0A963YT49_9PROT</name>
<dbReference type="Pfam" id="PF00563">
    <property type="entry name" value="EAL"/>
    <property type="match status" value="1"/>
</dbReference>
<comment type="caution">
    <text evidence="2">The sequence shown here is derived from an EMBL/GenBank/DDBJ whole genome shotgun (WGS) entry which is preliminary data.</text>
</comment>
<protein>
    <submittedName>
        <fullName evidence="2">EAL domain-containing protein</fullName>
    </submittedName>
</protein>
<dbReference type="RefSeq" id="WP_227322225.1">
    <property type="nucleotide sequence ID" value="NZ_JAESVB010000006.1"/>
</dbReference>
<dbReference type="InterPro" id="IPR035919">
    <property type="entry name" value="EAL_sf"/>
</dbReference>
<dbReference type="SMART" id="SM00052">
    <property type="entry name" value="EAL"/>
    <property type="match status" value="1"/>
</dbReference>
<dbReference type="InterPro" id="IPR001633">
    <property type="entry name" value="EAL_dom"/>
</dbReference>
<dbReference type="Gene3D" id="3.20.20.450">
    <property type="entry name" value="EAL domain"/>
    <property type="match status" value="1"/>
</dbReference>
<dbReference type="SUPFAM" id="SSF141868">
    <property type="entry name" value="EAL domain-like"/>
    <property type="match status" value="1"/>
</dbReference>
<dbReference type="PANTHER" id="PTHR44757:SF2">
    <property type="entry name" value="BIOFILM ARCHITECTURE MAINTENANCE PROTEIN MBAA"/>
    <property type="match status" value="1"/>
</dbReference>
<keyword evidence="3" id="KW-1185">Reference proteome</keyword>
<organism evidence="2 3">
    <name type="scientific">Acidisoma silvae</name>
    <dbReference type="NCBI Taxonomy" id="2802396"/>
    <lineage>
        <taxon>Bacteria</taxon>
        <taxon>Pseudomonadati</taxon>
        <taxon>Pseudomonadota</taxon>
        <taxon>Alphaproteobacteria</taxon>
        <taxon>Acetobacterales</taxon>
        <taxon>Acidocellaceae</taxon>
        <taxon>Acidisoma</taxon>
    </lineage>
</organism>
<dbReference type="EMBL" id="JAESVB010000006">
    <property type="protein sequence ID" value="MCB8876577.1"/>
    <property type="molecule type" value="Genomic_DNA"/>
</dbReference>
<evidence type="ECO:0000313" key="3">
    <source>
        <dbReference type="Proteomes" id="UP000708298"/>
    </source>
</evidence>
<sequence length="258" mass="28065">MLDSFSASELNDEIENSLDAGHFHLAYQPQINLRTKAVDAVEALIRWTHPSMGSLAPADFILRAEALNVIGPIDLFALRQACRDAVHWPESVKIAVNFSARAFSRPALAADIHAAIVNSRLDPKRLEIEITETHQIEDHRQFAQNADEIAALGVALALDDFGTGYTSFQALRFSNFTKIKLDATFVQNSVSENKSHAIAKAVASLGQDLSLTTVAEGLESKEQVDLITSFGFTTGQGYVFARPMPADVLSHFLAADAA</sequence>
<reference evidence="2" key="1">
    <citation type="journal article" date="2021" name="Microorganisms">
        <title>Acidisoma silvae sp. nov. and Acidisomacellulosilytica sp. nov., Two Acidophilic Bacteria Isolated from Decaying Wood, Hydrolyzing Cellulose and Producing Poly-3-hydroxybutyrate.</title>
        <authorList>
            <person name="Mieszkin S."/>
            <person name="Pouder E."/>
            <person name="Uroz S."/>
            <person name="Simon-Colin C."/>
            <person name="Alain K."/>
        </authorList>
    </citation>
    <scope>NUCLEOTIDE SEQUENCE</scope>
    <source>
        <strain evidence="2">HW T2.11</strain>
    </source>
</reference>
<dbReference type="PROSITE" id="PS50883">
    <property type="entry name" value="EAL"/>
    <property type="match status" value="1"/>
</dbReference>
<gene>
    <name evidence="2" type="ORF">ASILVAE211_15390</name>
</gene>
<dbReference type="InterPro" id="IPR052155">
    <property type="entry name" value="Biofilm_reg_signaling"/>
</dbReference>
<dbReference type="CDD" id="cd01948">
    <property type="entry name" value="EAL"/>
    <property type="match status" value="1"/>
</dbReference>
<evidence type="ECO:0000313" key="2">
    <source>
        <dbReference type="EMBL" id="MCB8876577.1"/>
    </source>
</evidence>
<reference evidence="2" key="2">
    <citation type="submission" date="2021-01" db="EMBL/GenBank/DDBJ databases">
        <authorList>
            <person name="Mieszkin S."/>
            <person name="Pouder E."/>
            <person name="Alain K."/>
        </authorList>
    </citation>
    <scope>NUCLEOTIDE SEQUENCE</scope>
    <source>
        <strain evidence="2">HW T2.11</strain>
    </source>
</reference>
<dbReference type="Proteomes" id="UP000708298">
    <property type="component" value="Unassembled WGS sequence"/>
</dbReference>
<dbReference type="AlphaFoldDB" id="A0A963YT49"/>
<proteinExistence type="predicted"/>
<feature type="domain" description="EAL" evidence="1">
    <location>
        <begin position="7"/>
        <end position="257"/>
    </location>
</feature>
<dbReference type="PANTHER" id="PTHR44757">
    <property type="entry name" value="DIGUANYLATE CYCLASE DGCP"/>
    <property type="match status" value="1"/>
</dbReference>
<accession>A0A963YT49</accession>